<dbReference type="Pfam" id="PF00535">
    <property type="entry name" value="Glycos_transf_2"/>
    <property type="match status" value="1"/>
</dbReference>
<dbReference type="PANTHER" id="PTHR43685">
    <property type="entry name" value="GLYCOSYLTRANSFERASE"/>
    <property type="match status" value="1"/>
</dbReference>
<evidence type="ECO:0000313" key="2">
    <source>
        <dbReference type="EMBL" id="MDO9714397.1"/>
    </source>
</evidence>
<accession>A0ABT9EDT3</accession>
<dbReference type="InterPro" id="IPR050834">
    <property type="entry name" value="Glycosyltransf_2"/>
</dbReference>
<dbReference type="GO" id="GO:0016757">
    <property type="term" value="F:glycosyltransferase activity"/>
    <property type="evidence" value="ECO:0007669"/>
    <property type="project" value="UniProtKB-KW"/>
</dbReference>
<evidence type="ECO:0000259" key="1">
    <source>
        <dbReference type="Pfam" id="PF00535"/>
    </source>
</evidence>
<keyword evidence="3" id="KW-1185">Reference proteome</keyword>
<dbReference type="RefSeq" id="WP_305109231.1">
    <property type="nucleotide sequence ID" value="NZ_JAUTWS010000241.1"/>
</dbReference>
<proteinExistence type="predicted"/>
<dbReference type="SUPFAM" id="SSF53448">
    <property type="entry name" value="Nucleotide-diphospho-sugar transferases"/>
    <property type="match status" value="1"/>
</dbReference>
<dbReference type="Gene3D" id="3.90.550.10">
    <property type="entry name" value="Spore Coat Polysaccharide Biosynthesis Protein SpsA, Chain A"/>
    <property type="match status" value="1"/>
</dbReference>
<feature type="domain" description="Glycosyltransferase 2-like" evidence="1">
    <location>
        <begin position="22"/>
        <end position="146"/>
    </location>
</feature>
<dbReference type="PANTHER" id="PTHR43685:SF2">
    <property type="entry name" value="GLYCOSYLTRANSFERASE 2-LIKE DOMAIN-CONTAINING PROTEIN"/>
    <property type="match status" value="1"/>
</dbReference>
<dbReference type="InterPro" id="IPR001173">
    <property type="entry name" value="Glyco_trans_2-like"/>
</dbReference>
<dbReference type="EC" id="2.4.-.-" evidence="2"/>
<organism evidence="2 3">
    <name type="scientific">Paracraurococcus lichenis</name>
    <dbReference type="NCBI Taxonomy" id="3064888"/>
    <lineage>
        <taxon>Bacteria</taxon>
        <taxon>Pseudomonadati</taxon>
        <taxon>Pseudomonadota</taxon>
        <taxon>Alphaproteobacteria</taxon>
        <taxon>Acetobacterales</taxon>
        <taxon>Roseomonadaceae</taxon>
        <taxon>Paracraurococcus</taxon>
    </lineage>
</organism>
<sequence>MTPRTKRGDGRLDVGKPELVAVVIPAYNAAATIDETLRSVRNQTHRALEIMVVDDGSTDGTAAIVEGHAFEDCRVKLFRQSNAGVAAARNRGIAEAEGELVAPIDADDLWHPHKIERQLQALRAGGEAVGLVYTWTAFIDQKSRIISLHDQPTDEGYVLDRMCLGNLLGNGSSALMRKTVVLEAGSYDPSLRAMQAQGCEDYQLYLKIAARYRFAVVREHLTGYRSAPGRMSDDLMQMIRSFELVASALSEERPDLAHLLRKGRENFLHHSYRHAIMAANAFEAASLASWLLRANHGLAVTLAWEALSLPARRAAKLLFKSLRSGPAFPQAVELGIQ</sequence>
<dbReference type="CDD" id="cd00761">
    <property type="entry name" value="Glyco_tranf_GTA_type"/>
    <property type="match status" value="1"/>
</dbReference>
<dbReference type="EMBL" id="JAUTWS010000241">
    <property type="protein sequence ID" value="MDO9714397.1"/>
    <property type="molecule type" value="Genomic_DNA"/>
</dbReference>
<keyword evidence="2" id="KW-0808">Transferase</keyword>
<protein>
    <submittedName>
        <fullName evidence="2">Glycosyltransferase family A protein</fullName>
        <ecNumber evidence="2">2.4.-.-</ecNumber>
    </submittedName>
</protein>
<evidence type="ECO:0000313" key="3">
    <source>
        <dbReference type="Proteomes" id="UP001243009"/>
    </source>
</evidence>
<keyword evidence="2" id="KW-0328">Glycosyltransferase</keyword>
<name>A0ABT9EDT3_9PROT</name>
<dbReference type="Proteomes" id="UP001243009">
    <property type="component" value="Unassembled WGS sequence"/>
</dbReference>
<dbReference type="InterPro" id="IPR029044">
    <property type="entry name" value="Nucleotide-diphossugar_trans"/>
</dbReference>
<comment type="caution">
    <text evidence="2">The sequence shown here is derived from an EMBL/GenBank/DDBJ whole genome shotgun (WGS) entry which is preliminary data.</text>
</comment>
<reference evidence="2 3" key="1">
    <citation type="submission" date="2023-08" db="EMBL/GenBank/DDBJ databases">
        <title>The draft genome sequence of Paracraurococcus sp. LOR1-02.</title>
        <authorList>
            <person name="Kingkaew E."/>
            <person name="Tanasupawat S."/>
        </authorList>
    </citation>
    <scope>NUCLEOTIDE SEQUENCE [LARGE SCALE GENOMIC DNA]</scope>
    <source>
        <strain evidence="2 3">LOR1-02</strain>
    </source>
</reference>
<gene>
    <name evidence="2" type="ORF">Q7A36_39305</name>
</gene>